<dbReference type="OrthoDB" id="47007at2759"/>
<name>A0A8S3VGZ6_MYTED</name>
<keyword evidence="1" id="KW-0560">Oxidoreductase</keyword>
<dbReference type="PANTHER" id="PTHR43658:SF8">
    <property type="entry name" value="17-BETA-HYDROXYSTEROID DEHYDROGENASE 14-RELATED"/>
    <property type="match status" value="1"/>
</dbReference>
<dbReference type="AlphaFoldDB" id="A0A8S3VGZ6"/>
<dbReference type="PRINTS" id="PR00081">
    <property type="entry name" value="GDHRDH"/>
</dbReference>
<evidence type="ECO:0000313" key="3">
    <source>
        <dbReference type="EMBL" id="CAG2254334.1"/>
    </source>
</evidence>
<dbReference type="GO" id="GO:0005829">
    <property type="term" value="C:cytosol"/>
    <property type="evidence" value="ECO:0007669"/>
    <property type="project" value="TreeGrafter"/>
</dbReference>
<dbReference type="PANTHER" id="PTHR43658">
    <property type="entry name" value="SHORT-CHAIN DEHYDROGENASE/REDUCTASE"/>
    <property type="match status" value="1"/>
</dbReference>
<keyword evidence="4" id="KW-1185">Reference proteome</keyword>
<comment type="caution">
    <text evidence="3">The sequence shown here is derived from an EMBL/GenBank/DDBJ whole genome shotgun (WGS) entry which is preliminary data.</text>
</comment>
<dbReference type="InterPro" id="IPR002347">
    <property type="entry name" value="SDR_fam"/>
</dbReference>
<dbReference type="FunFam" id="3.40.50.720:FF:000084">
    <property type="entry name" value="Short-chain dehydrogenase reductase"/>
    <property type="match status" value="1"/>
</dbReference>
<dbReference type="InterPro" id="IPR036291">
    <property type="entry name" value="NAD(P)-bd_dom_sf"/>
</dbReference>
<dbReference type="Pfam" id="PF00106">
    <property type="entry name" value="adh_short"/>
    <property type="match status" value="1"/>
</dbReference>
<dbReference type="Gene3D" id="3.40.50.720">
    <property type="entry name" value="NAD(P)-binding Rossmann-like Domain"/>
    <property type="match status" value="1"/>
</dbReference>
<dbReference type="GO" id="GO:0004303">
    <property type="term" value="F:estradiol 17-beta-dehydrogenase [NAD(P)+] activity"/>
    <property type="evidence" value="ECO:0007669"/>
    <property type="project" value="TreeGrafter"/>
</dbReference>
<dbReference type="PRINTS" id="PR00080">
    <property type="entry name" value="SDRFAMILY"/>
</dbReference>
<evidence type="ECO:0000313" key="4">
    <source>
        <dbReference type="Proteomes" id="UP000683360"/>
    </source>
</evidence>
<protein>
    <submittedName>
        <fullName evidence="3">17-beta-hydroxysteroid dehydrogenase 14</fullName>
    </submittedName>
</protein>
<organism evidence="3 4">
    <name type="scientific">Mytilus edulis</name>
    <name type="common">Blue mussel</name>
    <dbReference type="NCBI Taxonomy" id="6550"/>
    <lineage>
        <taxon>Eukaryota</taxon>
        <taxon>Metazoa</taxon>
        <taxon>Spiralia</taxon>
        <taxon>Lophotrochozoa</taxon>
        <taxon>Mollusca</taxon>
        <taxon>Bivalvia</taxon>
        <taxon>Autobranchia</taxon>
        <taxon>Pteriomorphia</taxon>
        <taxon>Mytilida</taxon>
        <taxon>Mytiloidea</taxon>
        <taxon>Mytilidae</taxon>
        <taxon>Mytilinae</taxon>
        <taxon>Mytilus</taxon>
    </lineage>
</organism>
<accession>A0A8S3VGZ6</accession>
<dbReference type="InterPro" id="IPR020904">
    <property type="entry name" value="Sc_DH/Rdtase_CS"/>
</dbReference>
<dbReference type="GO" id="GO:0006706">
    <property type="term" value="P:steroid catabolic process"/>
    <property type="evidence" value="ECO:0007669"/>
    <property type="project" value="TreeGrafter"/>
</dbReference>
<dbReference type="EMBL" id="CAJPWZ010003239">
    <property type="protein sequence ID" value="CAG2254334.1"/>
    <property type="molecule type" value="Genomic_DNA"/>
</dbReference>
<comment type="similarity">
    <text evidence="2">Belongs to the short-chain dehydrogenases/reductases (SDR) family.</text>
</comment>
<evidence type="ECO:0000256" key="2">
    <source>
        <dbReference type="RuleBase" id="RU000363"/>
    </source>
</evidence>
<proteinExistence type="inferred from homology"/>
<reference evidence="3" key="1">
    <citation type="submission" date="2021-03" db="EMBL/GenBank/DDBJ databases">
        <authorList>
            <person name="Bekaert M."/>
        </authorList>
    </citation>
    <scope>NUCLEOTIDE SEQUENCE</scope>
</reference>
<dbReference type="PROSITE" id="PS00061">
    <property type="entry name" value="ADH_SHORT"/>
    <property type="match status" value="1"/>
</dbReference>
<dbReference type="Proteomes" id="UP000683360">
    <property type="component" value="Unassembled WGS sequence"/>
</dbReference>
<gene>
    <name evidence="3" type="ORF">MEDL_65823</name>
</gene>
<dbReference type="SUPFAM" id="SSF51735">
    <property type="entry name" value="NAD(P)-binding Rossmann-fold domains"/>
    <property type="match status" value="1"/>
</dbReference>
<evidence type="ECO:0000256" key="1">
    <source>
        <dbReference type="ARBA" id="ARBA00023002"/>
    </source>
</evidence>
<sequence length="304" mass="33330">MSDGQRYKDKVAVITGGSKGIGKGCVETFVKNGAKVVFCSRGEKEGKEVESEMNSLGPGEAYFVQCDVTKESDIKNVIDQTVNRYGRIDCLINNAGQHPAHMPIDDFSAEDFRKLLNTNVVNYFLFSKFALPHLRKTEGNIINDSSLVAQIGQQGAVTYVATKGAITAMTKALAIDEAKYNVRVNSVSPGNVWTPMWEAGANSFSDPEAAKKAGADAQLIGRYGTLEESGLAFLYLAADATFCTGIDLNLSGGAELNYANKNQKGKRSLHMTRMQISFSSHIICKVWELVVIYTRQRWVLVYNK</sequence>